<reference evidence="1" key="1">
    <citation type="submission" date="2014-11" db="EMBL/GenBank/DDBJ databases">
        <authorList>
            <person name="Otto D Thomas"/>
            <person name="Naeem Raeece"/>
        </authorList>
    </citation>
    <scope>NUCLEOTIDE SEQUENCE</scope>
</reference>
<gene>
    <name evidence="1" type="ORF">Cvel_27779</name>
</gene>
<protein>
    <submittedName>
        <fullName evidence="1">Uncharacterized protein</fullName>
    </submittedName>
</protein>
<feature type="non-terminal residue" evidence="1">
    <location>
        <position position="40"/>
    </location>
</feature>
<evidence type="ECO:0000313" key="1">
    <source>
        <dbReference type="EMBL" id="CEM43790.1"/>
    </source>
</evidence>
<organism evidence="1">
    <name type="scientific">Chromera velia CCMP2878</name>
    <dbReference type="NCBI Taxonomy" id="1169474"/>
    <lineage>
        <taxon>Eukaryota</taxon>
        <taxon>Sar</taxon>
        <taxon>Alveolata</taxon>
        <taxon>Colpodellida</taxon>
        <taxon>Chromeraceae</taxon>
        <taxon>Chromera</taxon>
    </lineage>
</organism>
<name>A0A0G4HI65_9ALVE</name>
<proteinExistence type="predicted"/>
<accession>A0A0G4HI65</accession>
<sequence>MFGPAEAWNVYLAALEAQPLLTKCATSAVLLPAGDLAAQV</sequence>
<dbReference type="AlphaFoldDB" id="A0A0G4HI65"/>
<dbReference type="EMBL" id="CDMZ01002762">
    <property type="protein sequence ID" value="CEM43790.1"/>
    <property type="molecule type" value="Genomic_DNA"/>
</dbReference>